<dbReference type="InterPro" id="IPR005537">
    <property type="entry name" value="RAMP_III_fam"/>
</dbReference>
<keyword evidence="4" id="KW-1185">Reference proteome</keyword>
<organism evidence="3 4">
    <name type="scientific">Conchiformibius steedae</name>
    <dbReference type="NCBI Taxonomy" id="153493"/>
    <lineage>
        <taxon>Bacteria</taxon>
        <taxon>Pseudomonadati</taxon>
        <taxon>Pseudomonadota</taxon>
        <taxon>Betaproteobacteria</taxon>
        <taxon>Neisseriales</taxon>
        <taxon>Neisseriaceae</taxon>
        <taxon>Conchiformibius</taxon>
    </lineage>
</organism>
<name>A0A3P2A3N5_9NEIS</name>
<dbReference type="PANTHER" id="PTHR39965:SF1">
    <property type="entry name" value="CRISPR SYSTEM CMR SUBUNIT CMR6"/>
    <property type="match status" value="1"/>
</dbReference>
<dbReference type="OrthoDB" id="9813956at2"/>
<evidence type="ECO:0000256" key="1">
    <source>
        <dbReference type="ARBA" id="ARBA00023118"/>
    </source>
</evidence>
<dbReference type="NCBIfam" id="TIGR01898">
    <property type="entry name" value="cas_TM1791_cmr6"/>
    <property type="match status" value="1"/>
</dbReference>
<keyword evidence="1" id="KW-0051">Antiviral defense</keyword>
<feature type="domain" description="CRISPR type III-associated protein" evidence="2">
    <location>
        <begin position="80"/>
        <end position="246"/>
    </location>
</feature>
<dbReference type="PANTHER" id="PTHR39965">
    <property type="entry name" value="CRISPR SYSTEM CMR SUBUNIT CMR6"/>
    <property type="match status" value="1"/>
</dbReference>
<accession>A0A3P2A3N5</accession>
<evidence type="ECO:0000313" key="3">
    <source>
        <dbReference type="EMBL" id="RRD89595.1"/>
    </source>
</evidence>
<gene>
    <name evidence="3" type="primary">cmr6</name>
    <name evidence="3" type="ORF">EII21_08175</name>
</gene>
<proteinExistence type="predicted"/>
<dbReference type="Pfam" id="PF03787">
    <property type="entry name" value="RAMPs"/>
    <property type="match status" value="1"/>
</dbReference>
<reference evidence="3 4" key="1">
    <citation type="submission" date="2018-11" db="EMBL/GenBank/DDBJ databases">
        <title>Genomes From Bacteria Associated with the Canine Oral Cavity: a Test Case for Automated Genome-Based Taxonomic Assignment.</title>
        <authorList>
            <person name="Coil D.A."/>
            <person name="Jospin G."/>
            <person name="Darling A.E."/>
            <person name="Wallis C."/>
            <person name="Davis I.J."/>
            <person name="Harris S."/>
            <person name="Eisen J.A."/>
            <person name="Holcombe L.J."/>
            <person name="O'Flynn C."/>
        </authorList>
    </citation>
    <scope>NUCLEOTIDE SEQUENCE [LARGE SCALE GENOMIC DNA]</scope>
    <source>
        <strain evidence="3 4">COT-280</strain>
    </source>
</reference>
<dbReference type="GO" id="GO:0051607">
    <property type="term" value="P:defense response to virus"/>
    <property type="evidence" value="ECO:0007669"/>
    <property type="project" value="UniProtKB-KW"/>
</dbReference>
<dbReference type="AlphaFoldDB" id="A0A3P2A3N5"/>
<evidence type="ECO:0000259" key="2">
    <source>
        <dbReference type="Pfam" id="PF03787"/>
    </source>
</evidence>
<comment type="caution">
    <text evidence="3">The sequence shown here is derived from an EMBL/GenBank/DDBJ whole genome shotgun (WGS) entry which is preliminary data.</text>
</comment>
<protein>
    <submittedName>
        <fullName evidence="3">Type III-B CRISPR module RAMP protein Cmr6</fullName>
    </submittedName>
</protein>
<dbReference type="EMBL" id="RQYC01000013">
    <property type="protein sequence ID" value="RRD89595.1"/>
    <property type="molecule type" value="Genomic_DNA"/>
</dbReference>
<sequence length="372" mass="41464">MELMRKSLRDLVADCNNAHAGLLLQRGLTVWEDGEKNAKQKLLQKVAGVSPSDLYKMAFKRWARVTADEERFAHVCATIDSRLYIGLNSAGALETGISTQHSYGMPMLPGSSIKGAVRHYAEQIGLPDNIRHVLFGEEGKAGEDGKAGALVWHDGWFIPNSPLAKPFVLEVVTVHHQQYYSGSQSEADEMESPIPNQQIAAQGSFYFVVEAPQGAKDWAEFAVNLLSDMLQQQGMGAKTASGYGYFADGEHGDEMAQRYVRDIREEQANKLKQAAEQARLSALPEHEQWMETWRGQIFGAIKYGINNQEHSDLYHRFKAALTAAAEADWDAQAKKEIAETFSARKLQTAQGNWINDKRRKELSPLLAKLRGE</sequence>
<dbReference type="RefSeq" id="WP_124795488.1">
    <property type="nucleotide sequence ID" value="NZ_RQYC01000013.1"/>
</dbReference>
<dbReference type="InterPro" id="IPR010172">
    <property type="entry name" value="CRISPR-assoc_prot_TM1791"/>
</dbReference>
<evidence type="ECO:0000313" key="4">
    <source>
        <dbReference type="Proteomes" id="UP000269923"/>
    </source>
</evidence>
<dbReference type="Proteomes" id="UP000269923">
    <property type="component" value="Unassembled WGS sequence"/>
</dbReference>